<dbReference type="InterPro" id="IPR043149">
    <property type="entry name" value="TagF_N"/>
</dbReference>
<dbReference type="GO" id="GO:0047355">
    <property type="term" value="F:CDP-glycerol glycerophosphotransferase activity"/>
    <property type="evidence" value="ECO:0007669"/>
    <property type="project" value="InterPro"/>
</dbReference>
<evidence type="ECO:0000313" key="8">
    <source>
        <dbReference type="EMBL" id="WBA07878.1"/>
    </source>
</evidence>
<proteinExistence type="inferred from homology"/>
<comment type="similarity">
    <text evidence="2">Belongs to the CDP-glycerol glycerophosphotransferase family.</text>
</comment>
<organism evidence="8 9">
    <name type="scientific">Salinivibrio kushneri</name>
    <dbReference type="NCBI Taxonomy" id="1908198"/>
    <lineage>
        <taxon>Bacteria</taxon>
        <taxon>Pseudomonadati</taxon>
        <taxon>Pseudomonadota</taxon>
        <taxon>Gammaproteobacteria</taxon>
        <taxon>Vibrionales</taxon>
        <taxon>Vibrionaceae</taxon>
        <taxon>Salinivibrio</taxon>
    </lineage>
</organism>
<dbReference type="GO" id="GO:0005886">
    <property type="term" value="C:plasma membrane"/>
    <property type="evidence" value="ECO:0007669"/>
    <property type="project" value="UniProtKB-SubCell"/>
</dbReference>
<dbReference type="InterPro" id="IPR051612">
    <property type="entry name" value="Teichoic_Acid_Biosynth"/>
</dbReference>
<keyword evidence="7" id="KW-0812">Transmembrane</keyword>
<keyword evidence="5" id="KW-0777">Teichoic acid biosynthesis</keyword>
<evidence type="ECO:0000313" key="9">
    <source>
        <dbReference type="Proteomes" id="UP001164748"/>
    </source>
</evidence>
<gene>
    <name evidence="8" type="ORF">N8M53_08485</name>
</gene>
<keyword evidence="6 7" id="KW-0472">Membrane</keyword>
<dbReference type="InterPro" id="IPR007554">
    <property type="entry name" value="Glycerophosphate_synth"/>
</dbReference>
<keyword evidence="4" id="KW-0808">Transferase</keyword>
<feature type="transmembrane region" description="Helical" evidence="7">
    <location>
        <begin position="21"/>
        <end position="40"/>
    </location>
</feature>
<dbReference type="AlphaFoldDB" id="A0AA47LPZ3"/>
<evidence type="ECO:0000256" key="4">
    <source>
        <dbReference type="ARBA" id="ARBA00022679"/>
    </source>
</evidence>
<evidence type="ECO:0000256" key="3">
    <source>
        <dbReference type="ARBA" id="ARBA00022475"/>
    </source>
</evidence>
<dbReference type="Gene3D" id="3.40.50.12580">
    <property type="match status" value="1"/>
</dbReference>
<evidence type="ECO:0000256" key="1">
    <source>
        <dbReference type="ARBA" id="ARBA00004202"/>
    </source>
</evidence>
<dbReference type="Pfam" id="PF04464">
    <property type="entry name" value="Glyphos_transf"/>
    <property type="match status" value="1"/>
</dbReference>
<name>A0AA47LPZ3_9GAMM</name>
<keyword evidence="3" id="KW-1003">Cell membrane</keyword>
<dbReference type="SUPFAM" id="SSF53756">
    <property type="entry name" value="UDP-Glycosyltransferase/glycogen phosphorylase"/>
    <property type="match status" value="1"/>
</dbReference>
<dbReference type="PANTHER" id="PTHR37316:SF3">
    <property type="entry name" value="TEICHOIC ACID GLYCEROL-PHOSPHATE TRANSFERASE"/>
    <property type="match status" value="1"/>
</dbReference>
<comment type="subcellular location">
    <subcellularLocation>
        <location evidence="1">Cell membrane</location>
        <topology evidence="1">Peripheral membrane protein</topology>
    </subcellularLocation>
</comment>
<evidence type="ECO:0000256" key="6">
    <source>
        <dbReference type="ARBA" id="ARBA00023136"/>
    </source>
</evidence>
<protein>
    <submittedName>
        <fullName evidence="8">CDP-glycerol glycerophosphotransferase family protein</fullName>
    </submittedName>
</protein>
<evidence type="ECO:0000256" key="7">
    <source>
        <dbReference type="SAM" id="Phobius"/>
    </source>
</evidence>
<dbReference type="EMBL" id="CP114588">
    <property type="protein sequence ID" value="WBA07878.1"/>
    <property type="molecule type" value="Genomic_DNA"/>
</dbReference>
<keyword evidence="7" id="KW-1133">Transmembrane helix</keyword>
<reference evidence="8" key="1">
    <citation type="submission" date="2022-09" db="EMBL/GenBank/DDBJ databases">
        <authorList>
            <person name="Li Z.-J."/>
        </authorList>
    </citation>
    <scope>NUCLEOTIDE SEQUENCE</scope>
    <source>
        <strain evidence="8">TGB11</strain>
    </source>
</reference>
<accession>A0AA47LPZ3</accession>
<dbReference type="PANTHER" id="PTHR37316">
    <property type="entry name" value="TEICHOIC ACID GLYCEROL-PHOSPHATE PRIMASE"/>
    <property type="match status" value="1"/>
</dbReference>
<dbReference type="Proteomes" id="UP001164748">
    <property type="component" value="Chromosome"/>
</dbReference>
<dbReference type="GO" id="GO:0019350">
    <property type="term" value="P:teichoic acid biosynthetic process"/>
    <property type="evidence" value="ECO:0007669"/>
    <property type="project" value="UniProtKB-KW"/>
</dbReference>
<dbReference type="RefSeq" id="WP_269578463.1">
    <property type="nucleotide sequence ID" value="NZ_CP114588.1"/>
</dbReference>
<dbReference type="InterPro" id="IPR043148">
    <property type="entry name" value="TagF_C"/>
</dbReference>
<sequence length="400" mass="47193">MKTVRVILNRLRHGKLDYLIRLSYLLLCQCIGFFVSHIFLVRPKKAIFESFNGKNICDSPLALLIEMDRVLSGWMFVLVTNNKEEQVTNLTGNNKIIYVRFKSLQYYISYFTSKFNVVNCRLPYFIYKKSSQILIQTWHGVPLKKIGMDIDVDNHPTASKESIRLAYLLEGWRADYFLSSSDYLTDKLCSAFGIEEHKVVSFGLPRNDALVNSKSRIDIRKLLNIPPGKKVLLYAPTYRDTIYEHGTFSARNPLDCDLFCSRLSEEYVFLFRGHYFSEKNDEAKHFIDVSNVNDVNELLLVTDILVTDYSSVMFDYSILKRKMYFYHYDYEEYENETRGMYFDLREECSRIQSESIDELLYLINNEVVDENYLCWKERFMSFNNSKTSERIIRLMLSHCD</sequence>
<evidence type="ECO:0000256" key="2">
    <source>
        <dbReference type="ARBA" id="ARBA00010488"/>
    </source>
</evidence>
<evidence type="ECO:0000256" key="5">
    <source>
        <dbReference type="ARBA" id="ARBA00022944"/>
    </source>
</evidence>
<dbReference type="Gene3D" id="3.40.50.11820">
    <property type="match status" value="1"/>
</dbReference>